<evidence type="ECO:0000256" key="2">
    <source>
        <dbReference type="ARBA" id="ARBA00023125"/>
    </source>
</evidence>
<dbReference type="InterPro" id="IPR018060">
    <property type="entry name" value="HTH_AraC"/>
</dbReference>
<keyword evidence="3" id="KW-0804">Transcription</keyword>
<dbReference type="PROSITE" id="PS01124">
    <property type="entry name" value="HTH_ARAC_FAMILY_2"/>
    <property type="match status" value="1"/>
</dbReference>
<dbReference type="Pfam" id="PF12833">
    <property type="entry name" value="HTH_18"/>
    <property type="match status" value="1"/>
</dbReference>
<evidence type="ECO:0000259" key="4">
    <source>
        <dbReference type="PROSITE" id="PS01124"/>
    </source>
</evidence>
<reference evidence="5 6" key="1">
    <citation type="submission" date="2018-05" db="EMBL/GenBank/DDBJ databases">
        <title>Chitinophaga sp. K3CV102501T nov., isolated from isolated from a monsoon evergreen broad-leaved forest soil.</title>
        <authorList>
            <person name="Lv Y."/>
        </authorList>
    </citation>
    <scope>NUCLEOTIDE SEQUENCE [LARGE SCALE GENOMIC DNA]</scope>
    <source>
        <strain evidence="5 6">GDMCC 1.1325</strain>
    </source>
</reference>
<dbReference type="OrthoDB" id="642439at2"/>
<dbReference type="SUPFAM" id="SSF46689">
    <property type="entry name" value="Homeodomain-like"/>
    <property type="match status" value="2"/>
</dbReference>
<accession>A0A365Y059</accession>
<gene>
    <name evidence="5" type="ORF">DF182_05125</name>
</gene>
<dbReference type="AlphaFoldDB" id="A0A365Y059"/>
<organism evidence="5 6">
    <name type="scientific">Chitinophaga flava</name>
    <dbReference type="NCBI Taxonomy" id="2259036"/>
    <lineage>
        <taxon>Bacteria</taxon>
        <taxon>Pseudomonadati</taxon>
        <taxon>Bacteroidota</taxon>
        <taxon>Chitinophagia</taxon>
        <taxon>Chitinophagales</taxon>
        <taxon>Chitinophagaceae</taxon>
        <taxon>Chitinophaga</taxon>
    </lineage>
</organism>
<sequence length="265" mass="30748">MSIILSPGHYFGKEQQYNENAFFKMNITAYQPNTLIHAHYHENAYLSLLINGGYNEVSRHTENAILPGEILFRPSGYTHANHFREQPGRCLNVEFKQPGLQELMLKGSLPSTLMIYKAGTFNYLYRLLYAFLHDPSTTLPEEYILSWLSEVMEIKIPSRLPWLSQAKTILENEFDTHHSIKSIADRVFVHPIYLARAFKEKEGMTVGGYQLKMRVRKAIAMLFTTRLPVTDIALSSGFSDTSHLIRAFRHYYHCTPHQFRRQMNS</sequence>
<keyword evidence="1" id="KW-0805">Transcription regulation</keyword>
<dbReference type="SMART" id="SM00342">
    <property type="entry name" value="HTH_ARAC"/>
    <property type="match status" value="1"/>
</dbReference>
<dbReference type="GO" id="GO:0003700">
    <property type="term" value="F:DNA-binding transcription factor activity"/>
    <property type="evidence" value="ECO:0007669"/>
    <property type="project" value="InterPro"/>
</dbReference>
<keyword evidence="6" id="KW-1185">Reference proteome</keyword>
<proteinExistence type="predicted"/>
<dbReference type="InterPro" id="IPR009057">
    <property type="entry name" value="Homeodomain-like_sf"/>
</dbReference>
<dbReference type="PANTHER" id="PTHR43280">
    <property type="entry name" value="ARAC-FAMILY TRANSCRIPTIONAL REGULATOR"/>
    <property type="match status" value="1"/>
</dbReference>
<comment type="caution">
    <text evidence="5">The sequence shown here is derived from an EMBL/GenBank/DDBJ whole genome shotgun (WGS) entry which is preliminary data.</text>
</comment>
<evidence type="ECO:0000256" key="1">
    <source>
        <dbReference type="ARBA" id="ARBA00023015"/>
    </source>
</evidence>
<evidence type="ECO:0000256" key="3">
    <source>
        <dbReference type="ARBA" id="ARBA00023163"/>
    </source>
</evidence>
<protein>
    <recommendedName>
        <fullName evidence="4">HTH araC/xylS-type domain-containing protein</fullName>
    </recommendedName>
</protein>
<dbReference type="PANTHER" id="PTHR43280:SF2">
    <property type="entry name" value="HTH-TYPE TRANSCRIPTIONAL REGULATOR EXSA"/>
    <property type="match status" value="1"/>
</dbReference>
<dbReference type="GO" id="GO:0043565">
    <property type="term" value="F:sequence-specific DNA binding"/>
    <property type="evidence" value="ECO:0007669"/>
    <property type="project" value="InterPro"/>
</dbReference>
<dbReference type="RefSeq" id="WP_113614586.1">
    <property type="nucleotide sequence ID" value="NZ_QFFJ01000001.1"/>
</dbReference>
<dbReference type="Proteomes" id="UP000253410">
    <property type="component" value="Unassembled WGS sequence"/>
</dbReference>
<feature type="domain" description="HTH araC/xylS-type" evidence="4">
    <location>
        <begin position="164"/>
        <end position="262"/>
    </location>
</feature>
<name>A0A365Y059_9BACT</name>
<dbReference type="EMBL" id="QFFJ01000001">
    <property type="protein sequence ID" value="RBL91983.1"/>
    <property type="molecule type" value="Genomic_DNA"/>
</dbReference>
<evidence type="ECO:0000313" key="5">
    <source>
        <dbReference type="EMBL" id="RBL91983.1"/>
    </source>
</evidence>
<evidence type="ECO:0000313" key="6">
    <source>
        <dbReference type="Proteomes" id="UP000253410"/>
    </source>
</evidence>
<keyword evidence="2" id="KW-0238">DNA-binding</keyword>
<dbReference type="Gene3D" id="1.10.10.60">
    <property type="entry name" value="Homeodomain-like"/>
    <property type="match status" value="2"/>
</dbReference>